<evidence type="ECO:0000259" key="3">
    <source>
        <dbReference type="PROSITE" id="PS50102"/>
    </source>
</evidence>
<dbReference type="PROSITE" id="PS50102">
    <property type="entry name" value="RRM"/>
    <property type="match status" value="1"/>
</dbReference>
<keyword evidence="5" id="KW-1185">Reference proteome</keyword>
<evidence type="ECO:0000256" key="1">
    <source>
        <dbReference type="PROSITE-ProRule" id="PRU00176"/>
    </source>
</evidence>
<dbReference type="GO" id="GO:0003723">
    <property type="term" value="F:RNA binding"/>
    <property type="evidence" value="ECO:0007669"/>
    <property type="project" value="UniProtKB-UniRule"/>
</dbReference>
<dbReference type="InterPro" id="IPR035979">
    <property type="entry name" value="RBD_domain_sf"/>
</dbReference>
<dbReference type="InterPro" id="IPR012677">
    <property type="entry name" value="Nucleotide-bd_a/b_plait_sf"/>
</dbReference>
<organism evidence="4 5">
    <name type="scientific">Papaver somniferum</name>
    <name type="common">Opium poppy</name>
    <dbReference type="NCBI Taxonomy" id="3469"/>
    <lineage>
        <taxon>Eukaryota</taxon>
        <taxon>Viridiplantae</taxon>
        <taxon>Streptophyta</taxon>
        <taxon>Embryophyta</taxon>
        <taxon>Tracheophyta</taxon>
        <taxon>Spermatophyta</taxon>
        <taxon>Magnoliopsida</taxon>
        <taxon>Ranunculales</taxon>
        <taxon>Papaveraceae</taxon>
        <taxon>Papaveroideae</taxon>
        <taxon>Papaver</taxon>
    </lineage>
</organism>
<evidence type="ECO:0000313" key="4">
    <source>
        <dbReference type="EMBL" id="RZC77163.1"/>
    </source>
</evidence>
<gene>
    <name evidence="4" type="ORF">C5167_001294</name>
</gene>
<dbReference type="EMBL" id="CM010723">
    <property type="protein sequence ID" value="RZC77163.1"/>
    <property type="molecule type" value="Genomic_DNA"/>
</dbReference>
<feature type="compositionally biased region" description="Basic residues" evidence="2">
    <location>
        <begin position="77"/>
        <end position="86"/>
    </location>
</feature>
<dbReference type="Pfam" id="PF00076">
    <property type="entry name" value="RRM_1"/>
    <property type="match status" value="1"/>
</dbReference>
<feature type="region of interest" description="Disordered" evidence="2">
    <location>
        <begin position="77"/>
        <end position="124"/>
    </location>
</feature>
<feature type="domain" description="RRM" evidence="3">
    <location>
        <begin position="8"/>
        <end position="91"/>
    </location>
</feature>
<dbReference type="Proteomes" id="UP000316621">
    <property type="component" value="Chromosome 9"/>
</dbReference>
<name>A0A4Y7KUZ6_PAPSO</name>
<keyword evidence="1" id="KW-0694">RNA-binding</keyword>
<evidence type="ECO:0000313" key="5">
    <source>
        <dbReference type="Proteomes" id="UP000316621"/>
    </source>
</evidence>
<protein>
    <recommendedName>
        <fullName evidence="3">RRM domain-containing protein</fullName>
    </recommendedName>
</protein>
<sequence>MSGRREQYRISVTGLPSDITHSQLVDEFKRYGRILHYKIWREPVPGDYGGCNGYVNYENQQAMADAIVTVGRTIRKHSVRRRKMVKQRNEKKEGRHRANQAIQTRPRVKNYRSNQEVGRSVKVR</sequence>
<dbReference type="Gramene" id="RZC77163">
    <property type="protein sequence ID" value="RZC77163"/>
    <property type="gene ID" value="C5167_001294"/>
</dbReference>
<proteinExistence type="predicted"/>
<accession>A0A4Y7KUZ6</accession>
<evidence type="ECO:0000256" key="2">
    <source>
        <dbReference type="SAM" id="MobiDB-lite"/>
    </source>
</evidence>
<dbReference type="SUPFAM" id="SSF54928">
    <property type="entry name" value="RNA-binding domain, RBD"/>
    <property type="match status" value="1"/>
</dbReference>
<dbReference type="SMART" id="SM00360">
    <property type="entry name" value="RRM"/>
    <property type="match status" value="1"/>
</dbReference>
<dbReference type="InterPro" id="IPR000504">
    <property type="entry name" value="RRM_dom"/>
</dbReference>
<reference evidence="4 5" key="1">
    <citation type="journal article" date="2018" name="Science">
        <title>The opium poppy genome and morphinan production.</title>
        <authorList>
            <person name="Guo L."/>
            <person name="Winzer T."/>
            <person name="Yang X."/>
            <person name="Li Y."/>
            <person name="Ning Z."/>
            <person name="He Z."/>
            <person name="Teodor R."/>
            <person name="Lu Y."/>
            <person name="Bowser T.A."/>
            <person name="Graham I.A."/>
            <person name="Ye K."/>
        </authorList>
    </citation>
    <scope>NUCLEOTIDE SEQUENCE [LARGE SCALE GENOMIC DNA]</scope>
    <source>
        <strain evidence="5">cv. HN1</strain>
        <tissue evidence="4">Leaves</tissue>
    </source>
</reference>
<dbReference type="AlphaFoldDB" id="A0A4Y7KUZ6"/>
<dbReference type="Gene3D" id="3.30.70.330">
    <property type="match status" value="1"/>
</dbReference>